<accession>A0A0C9X0Y0</accession>
<keyword evidence="4" id="KW-1185">Reference proteome</keyword>
<evidence type="ECO:0000256" key="1">
    <source>
        <dbReference type="SAM" id="MobiDB-lite"/>
    </source>
</evidence>
<reference evidence="2" key="3">
    <citation type="submission" date="2015-02" db="EMBL/GenBank/DDBJ databases">
        <title>Evolutionary Origins and Diversification of the Mycorrhizal Mutualists.</title>
        <authorList>
            <consortium name="DOE Joint Genome Institute"/>
            <consortium name="Mycorrhizal Genomics Consortium"/>
            <person name="Kohler A."/>
            <person name="Kuo A."/>
            <person name="Nagy L.G."/>
            <person name="Floudas D."/>
            <person name="Copeland A."/>
            <person name="Barry K.W."/>
            <person name="Cichocki N."/>
            <person name="Veneault-Fourrey C."/>
            <person name="LaButti K."/>
            <person name="Lindquist E.A."/>
            <person name="Lipzen A."/>
            <person name="Lundell T."/>
            <person name="Morin E."/>
            <person name="Murat C."/>
            <person name="Riley R."/>
            <person name="Ohm R."/>
            <person name="Sun H."/>
            <person name="Tunlid A."/>
            <person name="Henrissat B."/>
            <person name="Grigoriev I.V."/>
            <person name="Hibbett D.S."/>
            <person name="Martin F."/>
        </authorList>
    </citation>
    <scope>NUCLEOTIDE SEQUENCE</scope>
    <source>
        <strain evidence="2 4">LaAM-08-1</strain>
    </source>
</reference>
<evidence type="ECO:0000313" key="2">
    <source>
        <dbReference type="EMBL" id="KIJ90217.1"/>
    </source>
</evidence>
<dbReference type="HOGENOM" id="CLU_193955_0_0_1"/>
<feature type="compositionally biased region" description="Basic and acidic residues" evidence="1">
    <location>
        <begin position="69"/>
        <end position="79"/>
    </location>
</feature>
<reference evidence="4" key="2">
    <citation type="submission" date="2015-01" db="EMBL/GenBank/DDBJ databases">
        <title>Evolutionary Origins and Diversification of the Mycorrhizal Mutualists.</title>
        <authorList>
            <consortium name="DOE Joint Genome Institute"/>
            <consortium name="Mycorrhizal Genomics Consortium"/>
            <person name="Kohler A."/>
            <person name="Kuo A."/>
            <person name="Nagy L.G."/>
            <person name="Floudas D."/>
            <person name="Copeland A."/>
            <person name="Barry K.W."/>
            <person name="Cichocki N."/>
            <person name="Veneault-Fourrey C."/>
            <person name="LaButti K."/>
            <person name="Lindquist E.A."/>
            <person name="Lipzen A."/>
            <person name="Lundell T."/>
            <person name="Morin E."/>
            <person name="Murat C."/>
            <person name="Riley R."/>
            <person name="Ohm R."/>
            <person name="Sun H."/>
            <person name="Tunlid A."/>
            <person name="Henrissat B."/>
            <person name="Grigoriev I.V."/>
            <person name="Hibbett D.S."/>
            <person name="Martin F."/>
        </authorList>
    </citation>
    <scope>NUCLEOTIDE SEQUENCE [LARGE SCALE GENOMIC DNA]</scope>
    <source>
        <strain evidence="4">LaAM-08-1</strain>
    </source>
</reference>
<feature type="non-terminal residue" evidence="2">
    <location>
        <position position="1"/>
    </location>
</feature>
<organism evidence="2 4">
    <name type="scientific">Laccaria amethystina LaAM-08-1</name>
    <dbReference type="NCBI Taxonomy" id="1095629"/>
    <lineage>
        <taxon>Eukaryota</taxon>
        <taxon>Fungi</taxon>
        <taxon>Dikarya</taxon>
        <taxon>Basidiomycota</taxon>
        <taxon>Agaricomycotina</taxon>
        <taxon>Agaricomycetes</taxon>
        <taxon>Agaricomycetidae</taxon>
        <taxon>Agaricales</taxon>
        <taxon>Agaricineae</taxon>
        <taxon>Hydnangiaceae</taxon>
        <taxon>Laccaria</taxon>
    </lineage>
</organism>
<gene>
    <name evidence="3" type="ORF">K443DRAFT_116682</name>
    <name evidence="2" type="ORF">K443DRAFT_116924</name>
</gene>
<evidence type="ECO:0000313" key="4">
    <source>
        <dbReference type="Proteomes" id="UP000054477"/>
    </source>
</evidence>
<dbReference type="OrthoDB" id="3107315at2759"/>
<dbReference type="Proteomes" id="UP000054477">
    <property type="component" value="Unassembled WGS sequence"/>
</dbReference>
<reference evidence="2 4" key="1">
    <citation type="submission" date="2014-04" db="EMBL/GenBank/DDBJ databases">
        <authorList>
            <consortium name="DOE Joint Genome Institute"/>
            <person name="Kuo A."/>
            <person name="Kohler A."/>
            <person name="Nagy L.G."/>
            <person name="Floudas D."/>
            <person name="Copeland A."/>
            <person name="Barry K.W."/>
            <person name="Cichocki N."/>
            <person name="Veneault-Fourrey C."/>
            <person name="LaButti K."/>
            <person name="Lindquist E.A."/>
            <person name="Lipzen A."/>
            <person name="Lundell T."/>
            <person name="Morin E."/>
            <person name="Murat C."/>
            <person name="Sun H."/>
            <person name="Tunlid A."/>
            <person name="Henrissat B."/>
            <person name="Grigoriev I.V."/>
            <person name="Hibbett D.S."/>
            <person name="Martin F."/>
            <person name="Nordberg H.P."/>
            <person name="Cantor M.N."/>
            <person name="Hua S.X."/>
        </authorList>
    </citation>
    <scope>NUCLEOTIDE SEQUENCE [LARGE SCALE GENOMIC DNA]</scope>
    <source>
        <strain evidence="2 4">LaAM-08-1</strain>
    </source>
</reference>
<dbReference type="AlphaFoldDB" id="A0A0C9X0Y0"/>
<name>A0A0C9X0Y0_9AGAR</name>
<dbReference type="EMBL" id="KN839203">
    <property type="protein sequence ID" value="KIJ90374.1"/>
    <property type="molecule type" value="Genomic_DNA"/>
</dbReference>
<proteinExistence type="predicted"/>
<dbReference type="EMBL" id="KN839247">
    <property type="protein sequence ID" value="KIJ90217.1"/>
    <property type="molecule type" value="Genomic_DNA"/>
</dbReference>
<protein>
    <submittedName>
        <fullName evidence="3">Unplaced genomic scaffold K443scaffold_668, whole genome shotgun sequence</fullName>
    </submittedName>
</protein>
<feature type="region of interest" description="Disordered" evidence="1">
    <location>
        <begin position="58"/>
        <end position="79"/>
    </location>
</feature>
<feature type="region of interest" description="Disordered" evidence="1">
    <location>
        <begin position="1"/>
        <end position="20"/>
    </location>
</feature>
<sequence>VFVGEGNGDGSKESSQVKRGGSASLCLILDFLVSINLLKVIAPSTTVPRRLETTLLKRINPTPSQHQMQCRDSRTNPSI</sequence>
<evidence type="ECO:0000313" key="3">
    <source>
        <dbReference type="EMBL" id="KIJ90374.1"/>
    </source>
</evidence>